<dbReference type="AlphaFoldDB" id="A0A7D9D391"/>
<proteinExistence type="predicted"/>
<evidence type="ECO:0008006" key="2">
    <source>
        <dbReference type="Google" id="ProtNLM"/>
    </source>
</evidence>
<dbReference type="SUPFAM" id="SSF109604">
    <property type="entry name" value="HD-domain/PDEase-like"/>
    <property type="match status" value="1"/>
</dbReference>
<gene>
    <name evidence="1" type="ORF">JTBM06_V1_50032</name>
</gene>
<sequence>MKTFEKRGFSNVATLTSGEKKKRIVSQDRRNDFDVTNAVQVSKPAAVRDAVHELFADTYPGASFDKLWLAFYDFERLFTGQYPGYFGCDTTYHDMQHTLDMTLALARLMVGYERSVDPAERLGAHRAQMVVITSLFHDSGYIRHEERDKDFQNGAEFTLYHVSRSADFLRRYLPKLGLSQDVAVSSIIVHFTGYELDLDKIELEDPRDAIGGHLIGTADLIAQMADRCYLEKCRDRLYNEFVLGGIAVETPGPGQYLVRYESGIDLLRKTPGFYQQVTKERLDSKFNRAYRYAEVLYDGSNPYVEAIKTNLTHLLRVLKSEEYRLLRRSPPYFLGVSDAVQSMDNLVHEHLATIPAEHAAAADYVSA</sequence>
<protein>
    <recommendedName>
        <fullName evidence="2">HD/PDEase domain-containing protein</fullName>
    </recommendedName>
</protein>
<name>A0A7D9D391_9GAMM</name>
<dbReference type="EMBL" id="LR633967">
    <property type="protein sequence ID" value="VUX55593.1"/>
    <property type="molecule type" value="Genomic_DNA"/>
</dbReference>
<reference evidence="1" key="1">
    <citation type="submission" date="2019-07" db="EMBL/GenBank/DDBJ databases">
        <authorList>
            <person name="Weber M."/>
            <person name="Kostadinov I."/>
            <person name="Kostadinov D I."/>
        </authorList>
    </citation>
    <scope>NUCLEOTIDE SEQUENCE</scope>
    <source>
        <strain evidence="1">Gfbio:sag-sample-m06:053724c1-46a9-4a36-b237-ea2bf867836b</strain>
    </source>
</reference>
<accession>A0A7D9D391</accession>
<dbReference type="Gene3D" id="1.10.3210.10">
    <property type="entry name" value="Hypothetical protein af1432"/>
    <property type="match status" value="1"/>
</dbReference>
<evidence type="ECO:0000313" key="1">
    <source>
        <dbReference type="EMBL" id="VUX55593.1"/>
    </source>
</evidence>
<organism evidence="1">
    <name type="scientific">uncultured Woeseiaceae bacterium</name>
    <dbReference type="NCBI Taxonomy" id="1983305"/>
    <lineage>
        <taxon>Bacteria</taxon>
        <taxon>Pseudomonadati</taxon>
        <taxon>Pseudomonadota</taxon>
        <taxon>Gammaproteobacteria</taxon>
        <taxon>Woeseiales</taxon>
        <taxon>Woeseiaceae</taxon>
        <taxon>environmental samples</taxon>
    </lineage>
</organism>